<sequence length="128" mass="14125">MSGRRASGRAFQRRTLERGKALNLPKPLAVPDWRALMPGLAQGIYMDLISGLIFYLLLIIVVAFSILNTFLMAIFERTREFGVMMAMGTTTGRLTRLLLTEFLLMTVMGIVRGGAGEPCDPLGSGPRY</sequence>
<organism evidence="9 10">
    <name type="scientific">Desulfonema ishimotonii</name>
    <dbReference type="NCBI Taxonomy" id="45657"/>
    <lineage>
        <taxon>Bacteria</taxon>
        <taxon>Pseudomonadati</taxon>
        <taxon>Thermodesulfobacteriota</taxon>
        <taxon>Desulfobacteria</taxon>
        <taxon>Desulfobacterales</taxon>
        <taxon>Desulfococcaceae</taxon>
        <taxon>Desulfonema</taxon>
    </lineage>
</organism>
<keyword evidence="10" id="KW-1185">Reference proteome</keyword>
<protein>
    <submittedName>
        <fullName evidence="9">ABC transporter permease</fullName>
    </submittedName>
</protein>
<accession>A0A401FX69</accession>
<evidence type="ECO:0000256" key="2">
    <source>
        <dbReference type="ARBA" id="ARBA00022475"/>
    </source>
</evidence>
<evidence type="ECO:0000256" key="5">
    <source>
        <dbReference type="ARBA" id="ARBA00023136"/>
    </source>
</evidence>
<feature type="domain" description="ABC3 transporter permease C-terminal" evidence="8">
    <location>
        <begin position="53"/>
        <end position="113"/>
    </location>
</feature>
<evidence type="ECO:0000313" key="10">
    <source>
        <dbReference type="Proteomes" id="UP000288096"/>
    </source>
</evidence>
<keyword evidence="4 7" id="KW-1133">Transmembrane helix</keyword>
<dbReference type="InterPro" id="IPR050250">
    <property type="entry name" value="Macrolide_Exporter_MacB"/>
</dbReference>
<dbReference type="GO" id="GO:0005886">
    <property type="term" value="C:plasma membrane"/>
    <property type="evidence" value="ECO:0007669"/>
    <property type="project" value="UniProtKB-SubCell"/>
</dbReference>
<reference evidence="10" key="2">
    <citation type="submission" date="2019-01" db="EMBL/GenBank/DDBJ databases">
        <title>Genome sequence of Desulfonema ishimotonii strain Tokyo 01.</title>
        <authorList>
            <person name="Fukui M."/>
        </authorList>
    </citation>
    <scope>NUCLEOTIDE SEQUENCE [LARGE SCALE GENOMIC DNA]</scope>
    <source>
        <strain evidence="10">Tokyo 01</strain>
    </source>
</reference>
<feature type="transmembrane region" description="Helical" evidence="7">
    <location>
        <begin position="52"/>
        <end position="75"/>
    </location>
</feature>
<dbReference type="PANTHER" id="PTHR30572">
    <property type="entry name" value="MEMBRANE COMPONENT OF TRANSPORTER-RELATED"/>
    <property type="match status" value="1"/>
</dbReference>
<dbReference type="EMBL" id="BEXT01000001">
    <property type="protein sequence ID" value="GBC61551.1"/>
    <property type="molecule type" value="Genomic_DNA"/>
</dbReference>
<dbReference type="GO" id="GO:0022857">
    <property type="term" value="F:transmembrane transporter activity"/>
    <property type="evidence" value="ECO:0007669"/>
    <property type="project" value="TreeGrafter"/>
</dbReference>
<comment type="similarity">
    <text evidence="6">Belongs to the ABC-4 integral membrane protein family.</text>
</comment>
<dbReference type="InterPro" id="IPR003838">
    <property type="entry name" value="ABC3_permease_C"/>
</dbReference>
<dbReference type="AlphaFoldDB" id="A0A401FX69"/>
<dbReference type="Pfam" id="PF02687">
    <property type="entry name" value="FtsX"/>
    <property type="match status" value="1"/>
</dbReference>
<evidence type="ECO:0000256" key="6">
    <source>
        <dbReference type="ARBA" id="ARBA00038076"/>
    </source>
</evidence>
<reference evidence="10" key="1">
    <citation type="submission" date="2017-11" db="EMBL/GenBank/DDBJ databases">
        <authorList>
            <person name="Watanabe M."/>
            <person name="Kojima H."/>
        </authorList>
    </citation>
    <scope>NUCLEOTIDE SEQUENCE [LARGE SCALE GENOMIC DNA]</scope>
    <source>
        <strain evidence="10">Tokyo 01</strain>
    </source>
</reference>
<proteinExistence type="inferred from homology"/>
<comment type="subcellular location">
    <subcellularLocation>
        <location evidence="1">Cell membrane</location>
        <topology evidence="1">Multi-pass membrane protein</topology>
    </subcellularLocation>
</comment>
<keyword evidence="2" id="KW-1003">Cell membrane</keyword>
<evidence type="ECO:0000256" key="4">
    <source>
        <dbReference type="ARBA" id="ARBA00022989"/>
    </source>
</evidence>
<evidence type="ECO:0000313" key="9">
    <source>
        <dbReference type="EMBL" id="GBC61551.1"/>
    </source>
</evidence>
<evidence type="ECO:0000259" key="8">
    <source>
        <dbReference type="Pfam" id="PF02687"/>
    </source>
</evidence>
<comment type="caution">
    <text evidence="9">The sequence shown here is derived from an EMBL/GenBank/DDBJ whole genome shotgun (WGS) entry which is preliminary data.</text>
</comment>
<name>A0A401FX69_9BACT</name>
<keyword evidence="3 7" id="KW-0812">Transmembrane</keyword>
<dbReference type="Proteomes" id="UP000288096">
    <property type="component" value="Unassembled WGS sequence"/>
</dbReference>
<gene>
    <name evidence="9" type="ORF">DENIS_2513</name>
</gene>
<dbReference type="PANTHER" id="PTHR30572:SF4">
    <property type="entry name" value="ABC TRANSPORTER PERMEASE YTRF"/>
    <property type="match status" value="1"/>
</dbReference>
<evidence type="ECO:0000256" key="1">
    <source>
        <dbReference type="ARBA" id="ARBA00004651"/>
    </source>
</evidence>
<feature type="transmembrane region" description="Helical" evidence="7">
    <location>
        <begin position="96"/>
        <end position="115"/>
    </location>
</feature>
<evidence type="ECO:0000256" key="7">
    <source>
        <dbReference type="SAM" id="Phobius"/>
    </source>
</evidence>
<keyword evidence="5 7" id="KW-0472">Membrane</keyword>
<evidence type="ECO:0000256" key="3">
    <source>
        <dbReference type="ARBA" id="ARBA00022692"/>
    </source>
</evidence>